<sequence>MMEGCSPSLDQPKLGGFNTRDQPKGGCNAKNQSEGGFNARNQPKGGFSTRDQPKGGSNARNQFWGGSNTRDHSEGGSNARDQSKDGFNARDWSEGALNTRNHSKGALNTRNHSKGGFNVKNQSKGGFNTRDQSKDGFNARDHSKGGSTEGGSNIRDQPKGGFNTRDQSKNGFNTRDQSKGGSNAKDWSEGGSNVRDQSEGDSNTKDWSEGALNTRNHSKGGLNTRDQLGTAAGTHAAAWGAGEGDARGSPPPLPHLSVPSSLLPLAPPPPRPDEILRSLAGPPSPPGQDPHGWRVPVDCVRANELCAGEPSCSSRYRTLRQCLAGRDRNTMLANKECQAALEVLQESPLYDCRCKRGMKKELQCLQIYWSIHLGLTEGEEFYEASPYEPVTSRLSDIFRLASIFSGMDPATNSKSNHCLDAAKACNLNDNCKRLRSGYISTCSREISATESCSRRKCHKALRQFFDRVPSEYTYRLLFCSCKDQACAERRRQTIVPSCSYEDKEKPNCLDLRNTCRTDHLCRSRLADFHTNCQASFQSLTSCPGDNYQACLGSYAGLIGFDMTPNYVDASPTSITISPWCSCKGSGNMEEECEKFLRDFTENPCLRNAIQAFGNGTDVNLAPKNPSPPITLPPKTEKSPALPDDINDSNTIYDTSVITTCTSIQEHGAKLNKSKEQSLCYSETQLTTDIMPDQKTFVDQKAGGSRHRAGGILPLVPVLLMKLMV</sequence>
<feature type="compositionally biased region" description="Basic and acidic residues" evidence="12">
    <location>
        <begin position="81"/>
        <end position="93"/>
    </location>
</feature>
<evidence type="ECO:0000256" key="11">
    <source>
        <dbReference type="ARBA" id="ARBA00023288"/>
    </source>
</evidence>
<dbReference type="InterPro" id="IPR003438">
    <property type="entry name" value="GDNF_rcpt"/>
</dbReference>
<dbReference type="Ensembl" id="ENSCPGT00000011088.1">
    <property type="protein sequence ID" value="ENSCPGP00000010101.1"/>
    <property type="gene ID" value="ENSCPGG00000007176.1"/>
</dbReference>
<feature type="compositionally biased region" description="Polar residues" evidence="12">
    <location>
        <begin position="96"/>
        <end position="110"/>
    </location>
</feature>
<dbReference type="FunFam" id="1.10.220.110:FF:000001">
    <property type="entry name" value="GDNF family receptor alpha"/>
    <property type="match status" value="1"/>
</dbReference>
<evidence type="ECO:0000313" key="15">
    <source>
        <dbReference type="Proteomes" id="UP000694419"/>
    </source>
</evidence>
<reference evidence="14" key="1">
    <citation type="submission" date="2025-08" db="UniProtKB">
        <authorList>
            <consortium name="Ensembl"/>
        </authorList>
    </citation>
    <scope>IDENTIFICATION</scope>
</reference>
<proteinExistence type="inferred from homology"/>
<dbReference type="Gene3D" id="1.10.220.110">
    <property type="entry name" value="GDNF binding domain"/>
    <property type="match status" value="1"/>
</dbReference>
<dbReference type="PRINTS" id="PR01318">
    <property type="entry name" value="GDNFRALPHA2"/>
</dbReference>
<name>A0A8C3PL99_9CHAR</name>
<dbReference type="SUPFAM" id="SSF110035">
    <property type="entry name" value="GDNF receptor-like"/>
    <property type="match status" value="1"/>
</dbReference>
<feature type="compositionally biased region" description="Polar residues" evidence="12">
    <location>
        <begin position="169"/>
        <end position="181"/>
    </location>
</feature>
<comment type="similarity">
    <text evidence="2">Belongs to the GDNFR family.</text>
</comment>
<evidence type="ECO:0000313" key="14">
    <source>
        <dbReference type="Ensembl" id="ENSCPGP00000010101.1"/>
    </source>
</evidence>
<keyword evidence="4" id="KW-1003">Cell membrane</keyword>
<evidence type="ECO:0000256" key="2">
    <source>
        <dbReference type="ARBA" id="ARBA00005961"/>
    </source>
</evidence>
<evidence type="ECO:0000256" key="9">
    <source>
        <dbReference type="ARBA" id="ARBA00023170"/>
    </source>
</evidence>
<protein>
    <recommendedName>
        <fullName evidence="3">GDNF family receptor alpha-2</fullName>
    </recommendedName>
</protein>
<reference evidence="14" key="2">
    <citation type="submission" date="2025-09" db="UniProtKB">
        <authorList>
            <consortium name="Ensembl"/>
        </authorList>
    </citation>
    <scope>IDENTIFICATION</scope>
</reference>
<feature type="compositionally biased region" description="Basic and acidic residues" evidence="12">
    <location>
        <begin position="131"/>
        <end position="144"/>
    </location>
</feature>
<dbReference type="GO" id="GO:0016167">
    <property type="term" value="F:glial cell-derived neurotrophic factor receptor activity"/>
    <property type="evidence" value="ECO:0007669"/>
    <property type="project" value="TreeGrafter"/>
</dbReference>
<dbReference type="Pfam" id="PF02351">
    <property type="entry name" value="GDNF"/>
    <property type="match status" value="3"/>
</dbReference>
<evidence type="ECO:0000256" key="3">
    <source>
        <dbReference type="ARBA" id="ARBA00016726"/>
    </source>
</evidence>
<dbReference type="PRINTS" id="PR01316">
    <property type="entry name" value="GDNFRECEPTOR"/>
</dbReference>
<keyword evidence="15" id="KW-1185">Reference proteome</keyword>
<evidence type="ECO:0000256" key="5">
    <source>
        <dbReference type="ARBA" id="ARBA00022622"/>
    </source>
</evidence>
<keyword evidence="10" id="KW-0325">Glycoprotein</keyword>
<evidence type="ECO:0000256" key="4">
    <source>
        <dbReference type="ARBA" id="ARBA00022475"/>
    </source>
</evidence>
<keyword evidence="8" id="KW-1015">Disulfide bond</keyword>
<feature type="domain" description="GDNF/GAS1" evidence="13">
    <location>
        <begin position="508"/>
        <end position="604"/>
    </location>
</feature>
<dbReference type="AlphaFoldDB" id="A0A8C3PL99"/>
<dbReference type="Proteomes" id="UP000694419">
    <property type="component" value="Unplaced"/>
</dbReference>
<dbReference type="PANTHER" id="PTHR10269:SF4">
    <property type="entry name" value="GDNF FAMILY RECEPTOR ALPHA-2"/>
    <property type="match status" value="1"/>
</dbReference>
<dbReference type="GO" id="GO:0043235">
    <property type="term" value="C:receptor complex"/>
    <property type="evidence" value="ECO:0007669"/>
    <property type="project" value="TreeGrafter"/>
</dbReference>
<evidence type="ECO:0000256" key="10">
    <source>
        <dbReference type="ARBA" id="ARBA00023180"/>
    </source>
</evidence>
<dbReference type="PANTHER" id="PTHR10269">
    <property type="entry name" value="GDNF RECEPTOR ALPHA"/>
    <property type="match status" value="1"/>
</dbReference>
<evidence type="ECO:0000256" key="1">
    <source>
        <dbReference type="ARBA" id="ARBA00004609"/>
    </source>
</evidence>
<dbReference type="InterPro" id="IPR037193">
    <property type="entry name" value="GDNF_alpha"/>
</dbReference>
<feature type="compositionally biased region" description="Basic and acidic residues" evidence="12">
    <location>
        <begin position="196"/>
        <end position="208"/>
    </location>
</feature>
<evidence type="ECO:0000256" key="7">
    <source>
        <dbReference type="ARBA" id="ARBA00023136"/>
    </source>
</evidence>
<dbReference type="GO" id="GO:0007399">
    <property type="term" value="P:nervous system development"/>
    <property type="evidence" value="ECO:0007669"/>
    <property type="project" value="TreeGrafter"/>
</dbReference>
<feature type="domain" description="GDNF/GAS1" evidence="13">
    <location>
        <begin position="299"/>
        <end position="376"/>
    </location>
</feature>
<organism evidence="14 15">
    <name type="scientific">Calidris pygmaea</name>
    <name type="common">Spoon-billed sandpiper</name>
    <dbReference type="NCBI Taxonomy" id="425635"/>
    <lineage>
        <taxon>Eukaryota</taxon>
        <taxon>Metazoa</taxon>
        <taxon>Chordata</taxon>
        <taxon>Craniata</taxon>
        <taxon>Vertebrata</taxon>
        <taxon>Euteleostomi</taxon>
        <taxon>Archelosauria</taxon>
        <taxon>Archosauria</taxon>
        <taxon>Dinosauria</taxon>
        <taxon>Saurischia</taxon>
        <taxon>Theropoda</taxon>
        <taxon>Coelurosauria</taxon>
        <taxon>Aves</taxon>
        <taxon>Neognathae</taxon>
        <taxon>Neoaves</taxon>
        <taxon>Charadriiformes</taxon>
        <taxon>Scolopacidae</taxon>
        <taxon>Calidris</taxon>
    </lineage>
</organism>
<feature type="compositionally biased region" description="Low complexity" evidence="12">
    <location>
        <begin position="255"/>
        <end position="264"/>
    </location>
</feature>
<accession>A0A8C3PL99</accession>
<evidence type="ECO:0000256" key="12">
    <source>
        <dbReference type="SAM" id="MobiDB-lite"/>
    </source>
</evidence>
<feature type="region of interest" description="Disordered" evidence="12">
    <location>
        <begin position="1"/>
        <end position="292"/>
    </location>
</feature>
<keyword evidence="9" id="KW-0675">Receptor</keyword>
<comment type="subcellular location">
    <subcellularLocation>
        <location evidence="1">Cell membrane</location>
        <topology evidence="1">Lipid-anchor</topology>
        <topology evidence="1">GPI-anchor</topology>
    </subcellularLocation>
</comment>
<dbReference type="GO" id="GO:0009897">
    <property type="term" value="C:external side of plasma membrane"/>
    <property type="evidence" value="ECO:0007669"/>
    <property type="project" value="TreeGrafter"/>
</dbReference>
<evidence type="ECO:0000256" key="8">
    <source>
        <dbReference type="ARBA" id="ARBA00023157"/>
    </source>
</evidence>
<feature type="compositionally biased region" description="Low complexity" evidence="12">
    <location>
        <begin position="229"/>
        <end position="240"/>
    </location>
</feature>
<keyword evidence="6" id="KW-0732">Signal</keyword>
<feature type="compositionally biased region" description="Polar residues" evidence="12">
    <location>
        <begin position="58"/>
        <end position="68"/>
    </location>
</feature>
<feature type="compositionally biased region" description="Polar residues" evidence="12">
    <location>
        <begin position="29"/>
        <end position="41"/>
    </location>
</feature>
<dbReference type="InterPro" id="IPR016017">
    <property type="entry name" value="GDNF/GAS1"/>
</dbReference>
<dbReference type="SMART" id="SM00907">
    <property type="entry name" value="GDNF"/>
    <property type="match status" value="3"/>
</dbReference>
<evidence type="ECO:0000259" key="13">
    <source>
        <dbReference type="SMART" id="SM00907"/>
    </source>
</evidence>
<evidence type="ECO:0000256" key="6">
    <source>
        <dbReference type="ARBA" id="ARBA00022729"/>
    </source>
</evidence>
<dbReference type="InterPro" id="IPR003504">
    <property type="entry name" value="GDNF_rcpt_a2"/>
</dbReference>
<keyword evidence="7" id="KW-0472">Membrane</keyword>
<feature type="domain" description="GDNF/GAS1" evidence="13">
    <location>
        <begin position="418"/>
        <end position="498"/>
    </location>
</feature>
<keyword evidence="11" id="KW-0449">Lipoprotein</keyword>
<keyword evidence="5" id="KW-0336">GPI-anchor</keyword>
<feature type="compositionally biased region" description="Polar residues" evidence="12">
    <location>
        <begin position="119"/>
        <end position="130"/>
    </location>
</feature>
<feature type="region of interest" description="Disordered" evidence="12">
    <location>
        <begin position="616"/>
        <end position="645"/>
    </location>
</feature>